<dbReference type="Proteomes" id="UP001352263">
    <property type="component" value="Unassembled WGS sequence"/>
</dbReference>
<accession>A0ABU6JHX4</accession>
<name>A0ABU6JHX4_9BURK</name>
<protein>
    <submittedName>
        <fullName evidence="1">Uncharacterized protein</fullName>
    </submittedName>
</protein>
<evidence type="ECO:0000313" key="2">
    <source>
        <dbReference type="Proteomes" id="UP001352263"/>
    </source>
</evidence>
<keyword evidence="2" id="KW-1185">Reference proteome</keyword>
<reference evidence="1 2" key="1">
    <citation type="submission" date="2023-10" db="EMBL/GenBank/DDBJ databases">
        <title>Noviherbaspirillum sp. CPCC 100848 genome assembly.</title>
        <authorList>
            <person name="Li X.Y."/>
            <person name="Fang X.M."/>
        </authorList>
    </citation>
    <scope>NUCLEOTIDE SEQUENCE [LARGE SCALE GENOMIC DNA]</scope>
    <source>
        <strain evidence="1 2">CPCC 100848</strain>
    </source>
</reference>
<proteinExistence type="predicted"/>
<dbReference type="EMBL" id="JAWIIV010000048">
    <property type="protein sequence ID" value="MEC4723266.1"/>
    <property type="molecule type" value="Genomic_DNA"/>
</dbReference>
<organism evidence="1 2">
    <name type="scientific">Noviherbaspirillum album</name>
    <dbReference type="NCBI Taxonomy" id="3080276"/>
    <lineage>
        <taxon>Bacteria</taxon>
        <taxon>Pseudomonadati</taxon>
        <taxon>Pseudomonadota</taxon>
        <taxon>Betaproteobacteria</taxon>
        <taxon>Burkholderiales</taxon>
        <taxon>Oxalobacteraceae</taxon>
        <taxon>Noviherbaspirillum</taxon>
    </lineage>
</organism>
<gene>
    <name evidence="1" type="ORF">RY831_29340</name>
</gene>
<comment type="caution">
    <text evidence="1">The sequence shown here is derived from an EMBL/GenBank/DDBJ whole genome shotgun (WGS) entry which is preliminary data.</text>
</comment>
<evidence type="ECO:0000313" key="1">
    <source>
        <dbReference type="EMBL" id="MEC4723266.1"/>
    </source>
</evidence>
<sequence length="57" mass="6505">MMNLQSGNENGRNFYTEFLQACNNTNTAERRQTAEVSLSGIKRVEARLGMLRPLIFL</sequence>